<evidence type="ECO:0000313" key="5">
    <source>
        <dbReference type="EMBL" id="OCT67833.1"/>
    </source>
</evidence>
<keyword evidence="2" id="KW-0964">Secreted</keyword>
<dbReference type="GO" id="GO:0005581">
    <property type="term" value="C:collagen trimer"/>
    <property type="evidence" value="ECO:0007669"/>
    <property type="project" value="UniProtKB-KW"/>
</dbReference>
<dbReference type="Pfam" id="PF01410">
    <property type="entry name" value="COLFI"/>
    <property type="match status" value="1"/>
</dbReference>
<dbReference type="GO" id="GO:0005201">
    <property type="term" value="F:extracellular matrix structural constituent"/>
    <property type="evidence" value="ECO:0007669"/>
    <property type="project" value="InterPro"/>
</dbReference>
<comment type="subcellular location">
    <subcellularLocation>
        <location evidence="1">Secreted</location>
    </subcellularLocation>
</comment>
<sequence>MLLSLGKYWIDPNQGCTRDSFKVFCNFTAGGESCIFPSKDIEKVKMSSWSSEKRETWYSQFRSGRKFSYIDSEGNAIGIVQLTFLRLLSTYVQQNFTYHCHRSAAWHLTSSDSYQKALHFRGSNEEDLSFHTTPYIKALRDGCAMRKGTEKTVLEIYTPRVEQLPLTDAMFMDFGRTQPEIWF</sequence>
<dbReference type="Gene3D" id="2.60.120.1000">
    <property type="match status" value="1"/>
</dbReference>
<gene>
    <name evidence="5" type="ORF">XELAEV_18039137mg</name>
</gene>
<evidence type="ECO:0000313" key="6">
    <source>
        <dbReference type="Proteomes" id="UP000694892"/>
    </source>
</evidence>
<reference evidence="6" key="1">
    <citation type="journal article" date="2016" name="Nature">
        <title>Genome evolution in the allotetraploid frog Xenopus laevis.</title>
        <authorList>
            <person name="Session A.M."/>
            <person name="Uno Y."/>
            <person name="Kwon T."/>
            <person name="Chapman J.A."/>
            <person name="Toyoda A."/>
            <person name="Takahashi S."/>
            <person name="Fukui A."/>
            <person name="Hikosaka A."/>
            <person name="Suzuki A."/>
            <person name="Kondo M."/>
            <person name="van Heeringen S.J."/>
            <person name="Quigley I."/>
            <person name="Heinz S."/>
            <person name="Ogino H."/>
            <person name="Ochi H."/>
            <person name="Hellsten U."/>
            <person name="Lyons J.B."/>
            <person name="Simakov O."/>
            <person name="Putnam N."/>
            <person name="Stites J."/>
            <person name="Kuroki Y."/>
            <person name="Tanaka T."/>
            <person name="Michiue T."/>
            <person name="Watanabe M."/>
            <person name="Bogdanovic O."/>
            <person name="Lister R."/>
            <person name="Georgiou G."/>
            <person name="Paranjpe S.S."/>
            <person name="van Kruijsbergen I."/>
            <person name="Shu S."/>
            <person name="Carlson J."/>
            <person name="Kinoshita T."/>
            <person name="Ohta Y."/>
            <person name="Mawaribuchi S."/>
            <person name="Jenkins J."/>
            <person name="Grimwood J."/>
            <person name="Schmutz J."/>
            <person name="Mitros T."/>
            <person name="Mozaffari S.V."/>
            <person name="Suzuki Y."/>
            <person name="Haramoto Y."/>
            <person name="Yamamoto T.S."/>
            <person name="Takagi C."/>
            <person name="Heald R."/>
            <person name="Miller K."/>
            <person name="Haudenschild C."/>
            <person name="Kitzman J."/>
            <person name="Nakayama T."/>
            <person name="Izutsu Y."/>
            <person name="Robert J."/>
            <person name="Fortriede J."/>
            <person name="Burns K."/>
            <person name="Lotay V."/>
            <person name="Karimi K."/>
            <person name="Yasuoka Y."/>
            <person name="Dichmann D.S."/>
            <person name="Flajnik M.F."/>
            <person name="Houston D.W."/>
            <person name="Shendure J."/>
            <person name="DuPasquier L."/>
            <person name="Vize P.D."/>
            <person name="Zorn A.M."/>
            <person name="Ito M."/>
            <person name="Marcotte E.M."/>
            <person name="Wallingford J.B."/>
            <person name="Ito Y."/>
            <person name="Asashima M."/>
            <person name="Ueno N."/>
            <person name="Matsuda Y."/>
            <person name="Veenstra G.J."/>
            <person name="Fujiyama A."/>
            <person name="Harland R.M."/>
            <person name="Taira M."/>
            <person name="Rokhsar D.S."/>
        </authorList>
    </citation>
    <scope>NUCLEOTIDE SEQUENCE [LARGE SCALE GENOMIC DNA]</scope>
    <source>
        <strain evidence="6">J</strain>
    </source>
</reference>
<dbReference type="AlphaFoldDB" id="A0A974H7N1"/>
<dbReference type="Proteomes" id="UP000694892">
    <property type="component" value="Chromosome 8L"/>
</dbReference>
<protein>
    <recommendedName>
        <fullName evidence="4">Fibrillar collagen NC1 domain-containing protein</fullName>
    </recommendedName>
</protein>
<name>A0A974H7N1_XENLA</name>
<dbReference type="SMART" id="SM00038">
    <property type="entry name" value="COLFI"/>
    <property type="match status" value="1"/>
</dbReference>
<evidence type="ECO:0000256" key="2">
    <source>
        <dbReference type="ARBA" id="ARBA00022525"/>
    </source>
</evidence>
<evidence type="ECO:0000256" key="1">
    <source>
        <dbReference type="ARBA" id="ARBA00004613"/>
    </source>
</evidence>
<dbReference type="OMA" id="RFRAKSF"/>
<dbReference type="InterPro" id="IPR000885">
    <property type="entry name" value="Fib_collagen_C"/>
</dbReference>
<proteinExistence type="predicted"/>
<accession>A0A974H7N1</accession>
<feature type="domain" description="Fibrillar collagen NC1" evidence="4">
    <location>
        <begin position="1"/>
        <end position="183"/>
    </location>
</feature>
<evidence type="ECO:0000256" key="3">
    <source>
        <dbReference type="ARBA" id="ARBA00023119"/>
    </source>
</evidence>
<dbReference type="EMBL" id="CM004480">
    <property type="protein sequence ID" value="OCT67833.1"/>
    <property type="molecule type" value="Genomic_DNA"/>
</dbReference>
<keyword evidence="3" id="KW-0176">Collagen</keyword>
<dbReference type="PROSITE" id="PS51461">
    <property type="entry name" value="NC1_FIB"/>
    <property type="match status" value="1"/>
</dbReference>
<dbReference type="GO" id="GO:0005576">
    <property type="term" value="C:extracellular region"/>
    <property type="evidence" value="ECO:0007669"/>
    <property type="project" value="UniProtKB-SubCell"/>
</dbReference>
<organism evidence="5 6">
    <name type="scientific">Xenopus laevis</name>
    <name type="common">African clawed frog</name>
    <dbReference type="NCBI Taxonomy" id="8355"/>
    <lineage>
        <taxon>Eukaryota</taxon>
        <taxon>Metazoa</taxon>
        <taxon>Chordata</taxon>
        <taxon>Craniata</taxon>
        <taxon>Vertebrata</taxon>
        <taxon>Euteleostomi</taxon>
        <taxon>Amphibia</taxon>
        <taxon>Batrachia</taxon>
        <taxon>Anura</taxon>
        <taxon>Pipoidea</taxon>
        <taxon>Pipidae</taxon>
        <taxon>Xenopodinae</taxon>
        <taxon>Xenopus</taxon>
        <taxon>Xenopus</taxon>
    </lineage>
</organism>
<evidence type="ECO:0000259" key="4">
    <source>
        <dbReference type="PROSITE" id="PS51461"/>
    </source>
</evidence>